<evidence type="ECO:0000256" key="3">
    <source>
        <dbReference type="ARBA" id="ARBA00022741"/>
    </source>
</evidence>
<dbReference type="NCBIfam" id="TIGR00609">
    <property type="entry name" value="recB"/>
    <property type="match status" value="1"/>
</dbReference>
<dbReference type="Proteomes" id="UP001548590">
    <property type="component" value="Unassembled WGS sequence"/>
</dbReference>
<evidence type="ECO:0000256" key="4">
    <source>
        <dbReference type="ARBA" id="ARBA00022763"/>
    </source>
</evidence>
<keyword evidence="6 15" id="KW-0347">Helicase</keyword>
<gene>
    <name evidence="15 19" type="primary">recB</name>
    <name evidence="19" type="ORF">ABVT11_17020</name>
</gene>
<evidence type="ECO:0000313" key="20">
    <source>
        <dbReference type="Proteomes" id="UP001548590"/>
    </source>
</evidence>
<feature type="active site" description="For nuclease activity" evidence="15">
    <location>
        <position position="1131"/>
    </location>
</feature>
<dbReference type="PANTHER" id="PTHR11070:SF23">
    <property type="entry name" value="RECBCD ENZYME SUBUNIT RECB"/>
    <property type="match status" value="1"/>
</dbReference>
<dbReference type="InterPro" id="IPR014017">
    <property type="entry name" value="DNA_helicase_UvrD-like_C"/>
</dbReference>
<dbReference type="SUPFAM" id="SSF52540">
    <property type="entry name" value="P-loop containing nucleoside triphosphate hydrolases"/>
    <property type="match status" value="1"/>
</dbReference>
<keyword evidence="12 15" id="KW-0413">Isomerase</keyword>
<keyword evidence="9 15" id="KW-0460">Magnesium</keyword>
<dbReference type="Gene3D" id="1.10.486.10">
    <property type="entry name" value="PCRA, domain 4"/>
    <property type="match status" value="1"/>
</dbReference>
<evidence type="ECO:0000256" key="14">
    <source>
        <dbReference type="ARBA" id="ARBA00048988"/>
    </source>
</evidence>
<comment type="catalytic activity">
    <reaction evidence="15">
        <text>Exonucleolytic cleavage (in the presence of ATP) in either 5'- to 3'- or 3'- to 5'-direction to yield 5'-phosphooligonucleotides.</text>
        <dbReference type="EC" id="3.1.11.5"/>
    </reaction>
</comment>
<dbReference type="InterPro" id="IPR004586">
    <property type="entry name" value="RecB"/>
</dbReference>
<sequence length="1230" mass="136111">MQPDMQKTLDALSFPLTGSHLIEASAGTGKTFTIAMLYLRLVLGHGSENAFRGGALTPPEILVVTFTEAATRELRDRIRVRLTEAAEAFRRPERTPDPALCALRSDYPEADWPACASRLELAAEWMDEAAVSTIHAWCNRMLREHAFDSQSLFSQELETDQSEMLAQTVRDYWRRHFYPLDRELLIAVLEHWQSPDELEKAVRPLLPHVDQLPAADAPAIALPRLLAARRKALGALKAPWAAWLDEVEALLAAGRAGKRFNGSKLRSDTCANWLAGMREWAGSAALALPELTAAQWNRFTPEGIAEAWPDGTPAHPAFDAFAGLRAAIDALPATGPTLLAHAARSVSADFARLQARRARIGFDQLLTGLDAALQGPNGMRLAEVIRQQFPVALIDEFQDTDPIQYRIFDRVYEVAADRTDSALILIGDPKQAIYAFRGADIHTYLTARRAVADRLYTLDTNFRSTLGMVAAANQVFSLAESRDAGPAAFRFRHAGGNAVPFYPVRARGRPELFVTGGQEAAALTLALAPPPKDECWTNKADFLACMARACAHELAELLSQAAEGRAGFRHPDTGFTQLRPGDVAILVNNGGEARELRQALARHGIRSVYLSDKDTVYSMPQAQELHFWLLACASPDNDRALRAALATPSLGLEFAELEALNLHEDRWEARVLQFKAYRELWQKQGVLPMVHRILSDFGCAARLLAPDEQASAGSGERVLTDLLHLAELLQQASFALDGEHALIRFLAEQIAAPEGDAEGRKLRLESDEALVKVVTIHKSKGLEYPVVFLPTLPLYRPVKAGDTPLRWHDEASGTRIVLQATDDIVMKADEERIGEDVRKTYVALTRARHHTWLGLGALSLQKEDLARHGSAIGYLLGLNGLGHTAMSAALQAFVQNQPALALREIGLPDAPLRVPAEPRSTSGHARRMSRAVREHWWVSSYSALRVEGHAPQSTLAEDSPAAENLLEPEHLPAPRLGAPRPDRPVHRFFKGAEAGTFLHEIMEWATQQGFASALANPEALRDTLARRCRLRGWEAWVEPLTDWTLCLLDTPLQLGPQGPQLRLASLPRARAEMEFWFEASHVPLATLDELIIQATLGSAPRPRLLPDQLNGMLKGFMDLVFEHEGRYYVADYKSNWLGPTDADYTPEAMHAAIRSHRYDLQYVIYLFALHRLLRSRLPDYDYERHIGGAVYLFLRGIHADSAGVHFERPPATLMDQLDALFTGESAGAHA</sequence>
<feature type="domain" description="UvrD-like helicase ATP-binding" evidence="17">
    <location>
        <begin position="3"/>
        <end position="465"/>
    </location>
</feature>
<proteinExistence type="inferred from homology"/>
<dbReference type="CDD" id="cd22352">
    <property type="entry name" value="RecB_C-like"/>
    <property type="match status" value="1"/>
</dbReference>
<comment type="similarity">
    <text evidence="15">Belongs to the helicase family. UvrD subfamily.</text>
</comment>
<organism evidence="19 20">
    <name type="scientific">Uliginosibacterium paludis</name>
    <dbReference type="NCBI Taxonomy" id="1615952"/>
    <lineage>
        <taxon>Bacteria</taxon>
        <taxon>Pseudomonadati</taxon>
        <taxon>Pseudomonadota</taxon>
        <taxon>Betaproteobacteria</taxon>
        <taxon>Rhodocyclales</taxon>
        <taxon>Zoogloeaceae</taxon>
        <taxon>Uliginosibacterium</taxon>
    </lineage>
</organism>
<comment type="catalytic activity">
    <reaction evidence="14 15">
        <text>ATP + H2O = ADP + phosphate + H(+)</text>
        <dbReference type="Rhea" id="RHEA:13065"/>
        <dbReference type="ChEBI" id="CHEBI:15377"/>
        <dbReference type="ChEBI" id="CHEBI:15378"/>
        <dbReference type="ChEBI" id="CHEBI:30616"/>
        <dbReference type="ChEBI" id="CHEBI:43474"/>
        <dbReference type="ChEBI" id="CHEBI:456216"/>
        <dbReference type="EC" id="5.6.2.4"/>
    </reaction>
</comment>
<comment type="caution">
    <text evidence="19">The sequence shown here is derived from an EMBL/GenBank/DDBJ whole genome shotgun (WGS) entry which is preliminary data.</text>
</comment>
<comment type="function">
    <text evidence="15">A helicase/nuclease that prepares dsDNA breaks (DSB) for recombinational DNA repair. Binds to DSBs and unwinds DNA via a highly rapid and processive ATP-dependent bidirectional helicase activity. Unwinds dsDNA until it encounters a Chi (crossover hotspot instigator) sequence from the 3' direction. Cuts ssDNA a few nucleotides 3' to the Chi site. The properties and activities of the enzyme are changed at Chi. The Chi-altered holoenzyme produces a long 3'-ssDNA overhang and facilitates RecA-binding to the ssDNA for homologous DNA recombination and repair. Holoenzyme degrades any linearized DNA that is unable to undergo homologous recombination. In the holoenzyme this subunit contributes ATPase, 3'-5' helicase, exonuclease activity and loads RecA onto ssDNA.</text>
</comment>
<keyword evidence="8 15" id="KW-0067">ATP-binding</keyword>
<protein>
    <recommendedName>
        <fullName evidence="15">RecBCD enzyme subunit RecB</fullName>
        <ecNumber evidence="15">3.1.11.5</ecNumber>
        <ecNumber evidence="15">5.6.2.4</ecNumber>
    </recommendedName>
    <alternativeName>
        <fullName evidence="15">DNA 3'-5' helicase subunit RecB</fullName>
    </alternativeName>
    <alternativeName>
        <fullName evidence="15">Exonuclease V subunit RecB</fullName>
        <shortName evidence="15">ExoV subunit RecB</shortName>
    </alternativeName>
    <alternativeName>
        <fullName evidence="15">Helicase/nuclease RecBCD subunit RecB</fullName>
    </alternativeName>
</protein>
<evidence type="ECO:0000256" key="10">
    <source>
        <dbReference type="ARBA" id="ARBA00023125"/>
    </source>
</evidence>
<dbReference type="EC" id="5.6.2.4" evidence="15"/>
<dbReference type="EC" id="3.1.11.5" evidence="15"/>
<dbReference type="Pfam" id="PF00580">
    <property type="entry name" value="UvrD-helicase"/>
    <property type="match status" value="1"/>
</dbReference>
<evidence type="ECO:0000256" key="15">
    <source>
        <dbReference type="HAMAP-Rule" id="MF_01485"/>
    </source>
</evidence>
<dbReference type="InterPro" id="IPR011335">
    <property type="entry name" value="Restrct_endonuc-II-like"/>
</dbReference>
<dbReference type="HAMAP" id="MF_01485">
    <property type="entry name" value="RecB"/>
    <property type="match status" value="1"/>
</dbReference>
<comment type="domain">
    <text evidence="15">The C-terminal domain has nuclease activity and interacts with RecD. It interacts with RecA, facilitating its loading onto ssDNA.</text>
</comment>
<evidence type="ECO:0000256" key="11">
    <source>
        <dbReference type="ARBA" id="ARBA00023204"/>
    </source>
</evidence>
<dbReference type="Gene3D" id="3.90.320.10">
    <property type="match status" value="1"/>
</dbReference>
<keyword evidence="7 15" id="KW-0269">Exonuclease</keyword>
<feature type="binding site" evidence="15">
    <location>
        <position position="999"/>
    </location>
    <ligand>
        <name>Mg(2+)</name>
        <dbReference type="ChEBI" id="CHEBI:18420"/>
    </ligand>
</feature>
<dbReference type="PANTHER" id="PTHR11070">
    <property type="entry name" value="UVRD / RECB / PCRA DNA HELICASE FAMILY MEMBER"/>
    <property type="match status" value="1"/>
</dbReference>
<feature type="binding site" evidence="15">
    <location>
        <position position="1118"/>
    </location>
    <ligand>
        <name>Mg(2+)</name>
        <dbReference type="ChEBI" id="CHEBI:18420"/>
    </ligand>
</feature>
<keyword evidence="2 15" id="KW-0479">Metal-binding</keyword>
<feature type="region of interest" description="DNA-binding and helicase activity, interacts with RecC" evidence="15">
    <location>
        <begin position="1"/>
        <end position="886"/>
    </location>
</feature>
<dbReference type="SUPFAM" id="SSF52980">
    <property type="entry name" value="Restriction endonuclease-like"/>
    <property type="match status" value="1"/>
</dbReference>
<dbReference type="InterPro" id="IPR014016">
    <property type="entry name" value="UvrD-like_ATP-bd"/>
</dbReference>
<evidence type="ECO:0000256" key="12">
    <source>
        <dbReference type="ARBA" id="ARBA00023235"/>
    </source>
</evidence>
<evidence type="ECO:0000256" key="2">
    <source>
        <dbReference type="ARBA" id="ARBA00022723"/>
    </source>
</evidence>
<evidence type="ECO:0000256" key="5">
    <source>
        <dbReference type="ARBA" id="ARBA00022801"/>
    </source>
</evidence>
<evidence type="ECO:0000259" key="18">
    <source>
        <dbReference type="PROSITE" id="PS51217"/>
    </source>
</evidence>
<dbReference type="InterPro" id="IPR027417">
    <property type="entry name" value="P-loop_NTPase"/>
</dbReference>
<dbReference type="PROSITE" id="PS51198">
    <property type="entry name" value="UVRD_HELICASE_ATP_BIND"/>
    <property type="match status" value="1"/>
</dbReference>
<evidence type="ECO:0000256" key="7">
    <source>
        <dbReference type="ARBA" id="ARBA00022839"/>
    </source>
</evidence>
<name>A0ABV2CUE4_9RHOO</name>
<dbReference type="PROSITE" id="PS51217">
    <property type="entry name" value="UVRD_HELICASE_CTER"/>
    <property type="match status" value="1"/>
</dbReference>
<dbReference type="RefSeq" id="WP_345929590.1">
    <property type="nucleotide sequence ID" value="NZ_JBDIVF010000010.1"/>
</dbReference>
<keyword evidence="5 15" id="KW-0378">Hydrolase</keyword>
<feature type="domain" description="UvrD-like helicase C-terminal" evidence="18">
    <location>
        <begin position="504"/>
        <end position="781"/>
    </location>
</feature>
<dbReference type="Gene3D" id="3.40.50.300">
    <property type="entry name" value="P-loop containing nucleotide triphosphate hydrolases"/>
    <property type="match status" value="2"/>
</dbReference>
<comment type="cofactor">
    <cofactor evidence="15">
        <name>Mg(2+)</name>
        <dbReference type="ChEBI" id="CHEBI:18420"/>
    </cofactor>
    <text evidence="15">Binds 1 Mg(2+) ion per subunit.</text>
</comment>
<reference evidence="19 20" key="1">
    <citation type="submission" date="2024-07" db="EMBL/GenBank/DDBJ databases">
        <title>Uliginosibacterium paludis KCTC:42655.</title>
        <authorList>
            <person name="Kim M.K."/>
        </authorList>
    </citation>
    <scope>NUCLEOTIDE SEQUENCE [LARGE SCALE GENOMIC DNA]</scope>
    <source>
        <strain evidence="19 20">KCTC 42655</strain>
    </source>
</reference>
<evidence type="ECO:0000256" key="9">
    <source>
        <dbReference type="ARBA" id="ARBA00022842"/>
    </source>
</evidence>
<comment type="catalytic activity">
    <reaction evidence="13 15">
        <text>Couples ATP hydrolysis with the unwinding of duplex DNA by translocating in the 3'-5' direction.</text>
        <dbReference type="EC" id="5.6.2.4"/>
    </reaction>
</comment>
<keyword evidence="3 15" id="KW-0547">Nucleotide-binding</keyword>
<dbReference type="InterPro" id="IPR038726">
    <property type="entry name" value="PDDEXK_AddAB-type"/>
</dbReference>
<evidence type="ECO:0000256" key="16">
    <source>
        <dbReference type="PROSITE-ProRule" id="PRU00560"/>
    </source>
</evidence>
<evidence type="ECO:0000256" key="8">
    <source>
        <dbReference type="ARBA" id="ARBA00022840"/>
    </source>
</evidence>
<accession>A0ABV2CUE4</accession>
<evidence type="ECO:0000259" key="17">
    <source>
        <dbReference type="PROSITE" id="PS51198"/>
    </source>
</evidence>
<dbReference type="InterPro" id="IPR000212">
    <property type="entry name" value="DNA_helicase_UvrD/REP"/>
</dbReference>
<feature type="binding site" evidence="15">
    <location>
        <position position="1131"/>
    </location>
    <ligand>
        <name>Mg(2+)</name>
        <dbReference type="ChEBI" id="CHEBI:18420"/>
    </ligand>
</feature>
<keyword evidence="10 15" id="KW-0238">DNA-binding</keyword>
<comment type="subunit">
    <text evidence="15">Heterotrimer of RecB, RecC and RecD. All subunits contribute to DNA-binding. Interacts with RecA.</text>
</comment>
<keyword evidence="11 15" id="KW-0234">DNA repair</keyword>
<evidence type="ECO:0000256" key="1">
    <source>
        <dbReference type="ARBA" id="ARBA00022722"/>
    </source>
</evidence>
<dbReference type="Pfam" id="PF13361">
    <property type="entry name" value="UvrD_C"/>
    <property type="match status" value="1"/>
</dbReference>
<dbReference type="InterPro" id="IPR011604">
    <property type="entry name" value="PDDEXK-like_dom_sf"/>
</dbReference>
<feature type="binding site" evidence="16">
    <location>
        <begin position="24"/>
        <end position="31"/>
    </location>
    <ligand>
        <name>ATP</name>
        <dbReference type="ChEBI" id="CHEBI:30616"/>
    </ligand>
</feature>
<evidence type="ECO:0000256" key="6">
    <source>
        <dbReference type="ARBA" id="ARBA00022806"/>
    </source>
</evidence>
<keyword evidence="20" id="KW-1185">Reference proteome</keyword>
<dbReference type="Pfam" id="PF12705">
    <property type="entry name" value="PDDEXK_1"/>
    <property type="match status" value="1"/>
</dbReference>
<evidence type="ECO:0000313" key="19">
    <source>
        <dbReference type="EMBL" id="MET1491544.1"/>
    </source>
</evidence>
<dbReference type="GO" id="GO:0008854">
    <property type="term" value="F:exodeoxyribonuclease V activity"/>
    <property type="evidence" value="ECO:0007669"/>
    <property type="project" value="UniProtKB-EC"/>
</dbReference>
<dbReference type="EMBL" id="JBEWLZ010000013">
    <property type="protein sequence ID" value="MET1491544.1"/>
    <property type="molecule type" value="Genomic_DNA"/>
</dbReference>
<keyword evidence="4 15" id="KW-0227">DNA damage</keyword>
<evidence type="ECO:0000256" key="13">
    <source>
        <dbReference type="ARBA" id="ARBA00034617"/>
    </source>
</evidence>
<comment type="domain">
    <text evidence="15">The N-terminal DNA-binding domain is a ssDNA-dependent ATPase and has ATP-dependent 3'-5' helicase function. This domain interacts with RecC.</text>
</comment>
<dbReference type="Gene3D" id="1.10.3170.10">
    <property type="entry name" value="Recbcd, chain B, domain 2"/>
    <property type="match status" value="1"/>
</dbReference>
<comment type="miscellaneous">
    <text evidence="15">In the RecBCD complex, RecB has a slow 3'-5' helicase, an exonuclease activity and loads RecA onto ssDNA, RecD has a fast 5'-3' helicase activity, while RecC stimulates the ATPase and processivity of the RecB helicase and contributes to recognition of the Chi site.</text>
</comment>
<keyword evidence="1 15" id="KW-0540">Nuclease</keyword>
<feature type="region of interest" description="Nuclease activity, interacts with RecD and RecA" evidence="15">
    <location>
        <begin position="935"/>
        <end position="1230"/>
    </location>
</feature>